<dbReference type="PROSITE" id="PS50278">
    <property type="entry name" value="PDGF_2"/>
    <property type="match status" value="1"/>
</dbReference>
<evidence type="ECO:0000313" key="3">
    <source>
        <dbReference type="EMBL" id="CAH0101868.1"/>
    </source>
</evidence>
<dbReference type="Gene3D" id="2.10.90.10">
    <property type="entry name" value="Cystine-knot cytokines"/>
    <property type="match status" value="1"/>
</dbReference>
<dbReference type="PANTHER" id="PTHR21719:SF1">
    <property type="entry name" value="FI06402P-RELATED"/>
    <property type="match status" value="1"/>
</dbReference>
<protein>
    <recommendedName>
        <fullName evidence="2">Platelet-derived growth factor (PDGF) family profile domain-containing protein</fullName>
    </recommendedName>
</protein>
<dbReference type="AlphaFoldDB" id="A0A8J2WHJ9"/>
<comment type="caution">
    <text evidence="3">The sequence shown here is derived from an EMBL/GenBank/DDBJ whole genome shotgun (WGS) entry which is preliminary data.</text>
</comment>
<name>A0A8J2WHJ9_9CRUS</name>
<feature type="chain" id="PRO_5035304358" description="Platelet-derived growth factor (PDGF) family profile domain-containing protein" evidence="1">
    <location>
        <begin position="25"/>
        <end position="147"/>
    </location>
</feature>
<dbReference type="PANTHER" id="PTHR21719">
    <property type="entry name" value="FI06402P-RELATED"/>
    <property type="match status" value="1"/>
</dbReference>
<dbReference type="InterPro" id="IPR000072">
    <property type="entry name" value="PDGF/VEGF_dom"/>
</dbReference>
<evidence type="ECO:0000259" key="2">
    <source>
        <dbReference type="PROSITE" id="PS50278"/>
    </source>
</evidence>
<keyword evidence="1" id="KW-0732">Signal</keyword>
<organism evidence="3 4">
    <name type="scientific">Daphnia galeata</name>
    <dbReference type="NCBI Taxonomy" id="27404"/>
    <lineage>
        <taxon>Eukaryota</taxon>
        <taxon>Metazoa</taxon>
        <taxon>Ecdysozoa</taxon>
        <taxon>Arthropoda</taxon>
        <taxon>Crustacea</taxon>
        <taxon>Branchiopoda</taxon>
        <taxon>Diplostraca</taxon>
        <taxon>Cladocera</taxon>
        <taxon>Anomopoda</taxon>
        <taxon>Daphniidae</taxon>
        <taxon>Daphnia</taxon>
    </lineage>
</organism>
<reference evidence="3" key="1">
    <citation type="submission" date="2021-11" db="EMBL/GenBank/DDBJ databases">
        <authorList>
            <person name="Schell T."/>
        </authorList>
    </citation>
    <scope>NUCLEOTIDE SEQUENCE</scope>
    <source>
        <strain evidence="3">M5</strain>
    </source>
</reference>
<dbReference type="GO" id="GO:0016020">
    <property type="term" value="C:membrane"/>
    <property type="evidence" value="ECO:0007669"/>
    <property type="project" value="InterPro"/>
</dbReference>
<dbReference type="Pfam" id="PF00341">
    <property type="entry name" value="PDGF"/>
    <property type="match status" value="1"/>
</dbReference>
<dbReference type="InterPro" id="IPR029034">
    <property type="entry name" value="Cystine-knot_cytokine"/>
</dbReference>
<feature type="signal peptide" evidence="1">
    <location>
        <begin position="1"/>
        <end position="24"/>
    </location>
</feature>
<gene>
    <name evidence="3" type="ORF">DGAL_LOCUS4240</name>
</gene>
<dbReference type="GO" id="GO:0035099">
    <property type="term" value="P:hemocyte migration"/>
    <property type="evidence" value="ECO:0007669"/>
    <property type="project" value="TreeGrafter"/>
</dbReference>
<dbReference type="OrthoDB" id="6370328at2759"/>
<keyword evidence="4" id="KW-1185">Reference proteome</keyword>
<accession>A0A8J2WHJ9</accession>
<proteinExistence type="predicted"/>
<dbReference type="EMBL" id="CAKKLH010000068">
    <property type="protein sequence ID" value="CAH0101868.1"/>
    <property type="molecule type" value="Genomic_DNA"/>
</dbReference>
<feature type="domain" description="Platelet-derived growth factor (PDGF) family profile" evidence="2">
    <location>
        <begin position="51"/>
        <end position="143"/>
    </location>
</feature>
<dbReference type="Proteomes" id="UP000789390">
    <property type="component" value="Unassembled WGS sequence"/>
</dbReference>
<evidence type="ECO:0000313" key="4">
    <source>
        <dbReference type="Proteomes" id="UP000789390"/>
    </source>
</evidence>
<dbReference type="GO" id="GO:0008083">
    <property type="term" value="F:growth factor activity"/>
    <property type="evidence" value="ECO:0007669"/>
    <property type="project" value="InterPro"/>
</dbReference>
<dbReference type="SUPFAM" id="SSF57501">
    <property type="entry name" value="Cystine-knot cytokines"/>
    <property type="match status" value="1"/>
</dbReference>
<sequence length="147" mass="17045">MFHRRYLILFHMLMSLIVINSTTTESNNHNSGRLFRENLQRLQTFGMCGIPRPRVFYVEDHPEADATLTYHPSATVVHRCDPSGGCCRDRRKQCSPLEESVVDIFFFVHLAVHHQSNSNNNRTLFTSLPFVNHTQCICTDINDVPRR</sequence>
<evidence type="ECO:0000256" key="1">
    <source>
        <dbReference type="SAM" id="SignalP"/>
    </source>
</evidence>